<reference evidence="1" key="2">
    <citation type="submission" date="2023-04" db="EMBL/GenBank/DDBJ databases">
        <authorList>
            <person name="Bu L."/>
            <person name="Lu L."/>
            <person name="Laidemitt M.R."/>
            <person name="Zhang S.M."/>
            <person name="Mutuku M."/>
            <person name="Mkoji G."/>
            <person name="Steinauer M."/>
            <person name="Loker E.S."/>
        </authorList>
    </citation>
    <scope>NUCLEOTIDE SEQUENCE</scope>
    <source>
        <strain evidence="1">KasaAsao</strain>
        <tissue evidence="1">Whole Snail</tissue>
    </source>
</reference>
<evidence type="ECO:0000313" key="1">
    <source>
        <dbReference type="EMBL" id="KAK0063108.1"/>
    </source>
</evidence>
<proteinExistence type="predicted"/>
<protein>
    <submittedName>
        <fullName evidence="1">Uncharacterized protein</fullName>
    </submittedName>
</protein>
<dbReference type="EMBL" id="JASAOG010000022">
    <property type="protein sequence ID" value="KAK0063108.1"/>
    <property type="molecule type" value="Genomic_DNA"/>
</dbReference>
<reference evidence="1" key="1">
    <citation type="journal article" date="2023" name="PLoS Negl. Trop. Dis.">
        <title>A genome sequence for Biomphalaria pfeifferi, the major vector snail for the human-infecting parasite Schistosoma mansoni.</title>
        <authorList>
            <person name="Bu L."/>
            <person name="Lu L."/>
            <person name="Laidemitt M.R."/>
            <person name="Zhang S.M."/>
            <person name="Mutuku M."/>
            <person name="Mkoji G."/>
            <person name="Steinauer M."/>
            <person name="Loker E.S."/>
        </authorList>
    </citation>
    <scope>NUCLEOTIDE SEQUENCE</scope>
    <source>
        <strain evidence="1">KasaAsao</strain>
    </source>
</reference>
<dbReference type="AlphaFoldDB" id="A0AAD8FGK0"/>
<sequence length="154" mass="18125">MRGLMRTIQHPRVNMQDLMKEKTEESMGTMLSKTDEWMNKKDEPIYSLLNNTDELMSIMSRRITDPLLNRDADNGSAVRDFDNELYKRGSHDKKPDDCCEYHNEEHRPDYFHLIPVAYIQAFYDICADGCLQEECKYQKTCQQGYPLRFVGCLP</sequence>
<name>A0AAD8FGK0_BIOPF</name>
<dbReference type="Proteomes" id="UP001233172">
    <property type="component" value="Unassembled WGS sequence"/>
</dbReference>
<keyword evidence="2" id="KW-1185">Reference proteome</keyword>
<gene>
    <name evidence="1" type="ORF">Bpfe_007304</name>
</gene>
<evidence type="ECO:0000313" key="2">
    <source>
        <dbReference type="Proteomes" id="UP001233172"/>
    </source>
</evidence>
<comment type="caution">
    <text evidence="1">The sequence shown here is derived from an EMBL/GenBank/DDBJ whole genome shotgun (WGS) entry which is preliminary data.</text>
</comment>
<accession>A0AAD8FGK0</accession>
<organism evidence="1 2">
    <name type="scientific">Biomphalaria pfeifferi</name>
    <name type="common">Bloodfluke planorb</name>
    <name type="synonym">Freshwater snail</name>
    <dbReference type="NCBI Taxonomy" id="112525"/>
    <lineage>
        <taxon>Eukaryota</taxon>
        <taxon>Metazoa</taxon>
        <taxon>Spiralia</taxon>
        <taxon>Lophotrochozoa</taxon>
        <taxon>Mollusca</taxon>
        <taxon>Gastropoda</taxon>
        <taxon>Heterobranchia</taxon>
        <taxon>Euthyneura</taxon>
        <taxon>Panpulmonata</taxon>
        <taxon>Hygrophila</taxon>
        <taxon>Lymnaeoidea</taxon>
        <taxon>Planorbidae</taxon>
        <taxon>Biomphalaria</taxon>
    </lineage>
</organism>